<evidence type="ECO:0000259" key="1">
    <source>
        <dbReference type="Pfam" id="PF07693"/>
    </source>
</evidence>
<evidence type="ECO:0000313" key="2">
    <source>
        <dbReference type="EMBL" id="AIL32367.1"/>
    </source>
</evidence>
<evidence type="ECO:0000313" key="3">
    <source>
        <dbReference type="Proteomes" id="UP000028945"/>
    </source>
</evidence>
<dbReference type="Proteomes" id="UP000028945">
    <property type="component" value="Chromosome"/>
</dbReference>
<accession>A0A077DG09</accession>
<name>A0A077DG09_9BURK</name>
<proteinExistence type="predicted"/>
<dbReference type="EMBL" id="CP009238">
    <property type="protein sequence ID" value="AIL32367.1"/>
    <property type="molecule type" value="Genomic_DNA"/>
</dbReference>
<feature type="domain" description="KAP NTPase" evidence="1">
    <location>
        <begin position="23"/>
        <end position="290"/>
    </location>
</feature>
<dbReference type="HOGENOM" id="CLU_021357_0_0_4"/>
<dbReference type="InterPro" id="IPR027417">
    <property type="entry name" value="P-loop_NTPase"/>
</dbReference>
<dbReference type="SUPFAM" id="SSF52540">
    <property type="entry name" value="P-loop containing nucleoside triphosphate hydrolases"/>
    <property type="match status" value="1"/>
</dbReference>
<keyword evidence="3" id="KW-1185">Reference proteome</keyword>
<dbReference type="PANTHER" id="PTHR22674">
    <property type="entry name" value="NTPASE, KAP FAMILY P-LOOP DOMAIN-CONTAINING 1"/>
    <property type="match status" value="1"/>
</dbReference>
<dbReference type="KEGG" id="bpsi:IX83_02690"/>
<dbReference type="PANTHER" id="PTHR22674:SF6">
    <property type="entry name" value="NTPASE KAP FAMILY P-LOOP DOMAIN-CONTAINING PROTEIN 1"/>
    <property type="match status" value="1"/>
</dbReference>
<dbReference type="OrthoDB" id="88903at2"/>
<protein>
    <recommendedName>
        <fullName evidence="1">KAP NTPase domain-containing protein</fullName>
    </recommendedName>
</protein>
<dbReference type="Gene3D" id="3.40.50.300">
    <property type="entry name" value="P-loop containing nucleotide triphosphate hydrolases"/>
    <property type="match status" value="1"/>
</dbReference>
<dbReference type="RefSeq" id="WP_038498873.1">
    <property type="nucleotide sequence ID" value="NZ_AFWK01000112.1"/>
</dbReference>
<sequence length="706" mass="82305">MLGLGHEELLNPKGLDDNSSHWKYAVRIANVISERSDSKGVVVALNGGWGNGKTTILNYIDKLICEKNDHVIRVHFNAWVYGTEEELMRTFFEKSAQHIDKNLPKYDKSIYDLIYSSVSDLLPQMGIKSSGVFVSEYIGRIMQSGVSHELVARLKKSNKRILFLIDNVDRCSPKVLQLIFRLVNLSSEVDYTTFLLAYDKSVVIQLLQELYGSHSEKSAEAFIEKTVQVPLELPLIDQSFLWRFYFKEIEDALAISNMTLTNEQTSQFTRLFINAFSGMQISPRDAKVYGNVLLFSLPILKGEVNPVDLMLVEGLRVFSPKIYKILRQNKNTLISKPTETMSLFRDSENVFDKEELKKLVDLIFEENPQMSRSGLTYLLERLFPVVKTLSYDYRIKDRDLLRWEEEKRVCSRFYFSRYFNYTILDDDISSGEVRELIHFFSRWDITSTPENNPFGTFIKREHLPVVIRKLRNRANEMGQKESLALIVALSQKGQIFTDDNISESMFSLRTQVAMLIGDLIKNIPEFERMAVIKDVYMRSNSAGFIINLFYWLPLKNDTPGHPGFSEEDIETLGKYLGQRLSMLLLETIINKQEIEELVNIFIKYFGREETSSKLKRWIERQPEVLPYIIRYFVPSRYSKQDMRKGDLSLTCYEHLVEHIDVEVLWQSLTTFYPQYACKPESFPLQKIDGPENVDIFMRQFSWFYQQ</sequence>
<dbReference type="eggNOG" id="COG4928">
    <property type="taxonomic scope" value="Bacteria"/>
</dbReference>
<dbReference type="InterPro" id="IPR052754">
    <property type="entry name" value="NTPase_KAP_P-loop"/>
</dbReference>
<gene>
    <name evidence="2" type="ORF">IX83_02690</name>
</gene>
<reference evidence="2 3" key="1">
    <citation type="journal article" date="2014" name="BMC Genomics">
        <title>A genomic perspective on a new bacterial genus and species from the Alcaligenaceae family, Basilea psittacipulmonis.</title>
        <authorList>
            <person name="Whiteson K.L."/>
            <person name="Hernandez D."/>
            <person name="Lazarevic V."/>
            <person name="Gaia N."/>
            <person name="Farinelli L."/>
            <person name="Francois P."/>
            <person name="Pilo P."/>
            <person name="Frey J."/>
            <person name="Schrenzel J."/>
        </authorList>
    </citation>
    <scope>NUCLEOTIDE SEQUENCE [LARGE SCALE GENOMIC DNA]</scope>
    <source>
        <strain evidence="2 3">DSM 24701</strain>
    </source>
</reference>
<organism evidence="2 3">
    <name type="scientific">Basilea psittacipulmonis DSM 24701</name>
    <dbReference type="NCBI Taxonomy" id="1072685"/>
    <lineage>
        <taxon>Bacteria</taxon>
        <taxon>Pseudomonadati</taxon>
        <taxon>Pseudomonadota</taxon>
        <taxon>Betaproteobacteria</taxon>
        <taxon>Burkholderiales</taxon>
        <taxon>Alcaligenaceae</taxon>
        <taxon>Basilea</taxon>
    </lineage>
</organism>
<dbReference type="Pfam" id="PF07693">
    <property type="entry name" value="KAP_NTPase"/>
    <property type="match status" value="1"/>
</dbReference>
<dbReference type="InterPro" id="IPR011646">
    <property type="entry name" value="KAP_P-loop"/>
</dbReference>
<dbReference type="AlphaFoldDB" id="A0A077DG09"/>